<evidence type="ECO:0000313" key="5">
    <source>
        <dbReference type="Proteomes" id="UP000294854"/>
    </source>
</evidence>
<feature type="DNA-binding region" description="H-T-H motif" evidence="2">
    <location>
        <begin position="28"/>
        <end position="47"/>
    </location>
</feature>
<keyword evidence="1 2" id="KW-0238">DNA-binding</keyword>
<proteinExistence type="predicted"/>
<evidence type="ECO:0000259" key="3">
    <source>
        <dbReference type="PROSITE" id="PS50977"/>
    </source>
</evidence>
<dbReference type="RefSeq" id="WP_010620453.1">
    <property type="nucleotide sequence ID" value="NZ_PUFO01000029.1"/>
</dbReference>
<sequence>MKRGNLSREIVLNQALSLASEKGLEKLTYNGLARSLSVQPQSLYRYVENIADVKSGVVAEYVQRLTTSLYKELVPYSGKDALRRFAIYFVSSTQNSMPFADMISGLTTYGHTPQLVAEITKLRELSTTIIRSITTDESQIKANEQLFLNFIIGNLALVTVGAPNAVRDKDVFEQNIDRVLSLIN</sequence>
<evidence type="ECO:0000256" key="1">
    <source>
        <dbReference type="ARBA" id="ARBA00023125"/>
    </source>
</evidence>
<keyword evidence="5" id="KW-1185">Reference proteome</keyword>
<feature type="domain" description="HTH tetR-type" evidence="3">
    <location>
        <begin position="5"/>
        <end position="65"/>
    </location>
</feature>
<reference evidence="4 5" key="1">
    <citation type="journal article" date="2019" name="Appl. Microbiol. Biotechnol.">
        <title>Uncovering carbohydrate metabolism through a genotype-phenotype association study of 56 lactic acid bacteria genomes.</title>
        <authorList>
            <person name="Buron-Moles G."/>
            <person name="Chailyan A."/>
            <person name="Dolejs I."/>
            <person name="Forster J."/>
            <person name="Miks M.H."/>
        </authorList>
    </citation>
    <scope>NUCLEOTIDE SEQUENCE [LARGE SCALE GENOMIC DNA]</scope>
    <source>
        <strain evidence="4 5">ATCC 49373</strain>
    </source>
</reference>
<organism evidence="4 5">
    <name type="scientific">Secundilactobacillus malefermentans</name>
    <dbReference type="NCBI Taxonomy" id="176292"/>
    <lineage>
        <taxon>Bacteria</taxon>
        <taxon>Bacillati</taxon>
        <taxon>Bacillota</taxon>
        <taxon>Bacilli</taxon>
        <taxon>Lactobacillales</taxon>
        <taxon>Lactobacillaceae</taxon>
        <taxon>Secundilactobacillus</taxon>
    </lineage>
</organism>
<evidence type="ECO:0000313" key="4">
    <source>
        <dbReference type="EMBL" id="TDG78970.1"/>
    </source>
</evidence>
<dbReference type="EMBL" id="PUFO01000029">
    <property type="protein sequence ID" value="TDG78970.1"/>
    <property type="molecule type" value="Genomic_DNA"/>
</dbReference>
<dbReference type="Gene3D" id="1.10.357.10">
    <property type="entry name" value="Tetracycline Repressor, domain 2"/>
    <property type="match status" value="1"/>
</dbReference>
<dbReference type="InterPro" id="IPR009057">
    <property type="entry name" value="Homeodomain-like_sf"/>
</dbReference>
<comment type="caution">
    <text evidence="4">The sequence shown here is derived from an EMBL/GenBank/DDBJ whole genome shotgun (WGS) entry which is preliminary data.</text>
</comment>
<name>A0A4R5NQG7_9LACO</name>
<dbReference type="AlphaFoldDB" id="A0A4R5NQG7"/>
<dbReference type="STRING" id="1122149.FD44_GL000297"/>
<dbReference type="InterPro" id="IPR001647">
    <property type="entry name" value="HTH_TetR"/>
</dbReference>
<evidence type="ECO:0000256" key="2">
    <source>
        <dbReference type="PROSITE-ProRule" id="PRU00335"/>
    </source>
</evidence>
<accession>A0A4R5NQG7</accession>
<dbReference type="GO" id="GO:0003677">
    <property type="term" value="F:DNA binding"/>
    <property type="evidence" value="ECO:0007669"/>
    <property type="project" value="UniProtKB-UniRule"/>
</dbReference>
<dbReference type="PROSITE" id="PS50977">
    <property type="entry name" value="HTH_TETR_2"/>
    <property type="match status" value="1"/>
</dbReference>
<dbReference type="OrthoDB" id="71867at2"/>
<dbReference type="SUPFAM" id="SSF46689">
    <property type="entry name" value="Homeodomain-like"/>
    <property type="match status" value="1"/>
</dbReference>
<protein>
    <recommendedName>
        <fullName evidence="3">HTH tetR-type domain-containing protein</fullName>
    </recommendedName>
</protein>
<dbReference type="Proteomes" id="UP000294854">
    <property type="component" value="Unassembled WGS sequence"/>
</dbReference>
<gene>
    <name evidence="4" type="ORF">C5L31_000565</name>
</gene>